<proteinExistence type="predicted"/>
<dbReference type="STRING" id="525373.HMPREF0766_13213"/>
<dbReference type="EMBL" id="ACHA02000012">
    <property type="protein sequence ID" value="EFK56010.1"/>
    <property type="molecule type" value="Genomic_DNA"/>
</dbReference>
<protein>
    <submittedName>
        <fullName evidence="1">Uncharacterized protein</fullName>
    </submittedName>
</protein>
<reference evidence="1" key="1">
    <citation type="submission" date="2010-07" db="EMBL/GenBank/DDBJ databases">
        <authorList>
            <person name="Muzny D."/>
            <person name="Qin X."/>
            <person name="Buhay C."/>
            <person name="Dugan-Rocha S."/>
            <person name="Ding Y."/>
            <person name="Chen G."/>
            <person name="Hawes A."/>
            <person name="Holder M."/>
            <person name="Jhangiani S."/>
            <person name="Johnson A."/>
            <person name="Khan Z."/>
            <person name="Li Z."/>
            <person name="Liu W."/>
            <person name="Liu X."/>
            <person name="Perez L."/>
            <person name="Shen H."/>
            <person name="Wang Q."/>
            <person name="Watt J."/>
            <person name="Xi L."/>
            <person name="Xin Y."/>
            <person name="Zhou J."/>
            <person name="Deng J."/>
            <person name="Jiang H."/>
            <person name="Liu Y."/>
            <person name="Qu J."/>
            <person name="Song X.-Z."/>
            <person name="Zhang L."/>
            <person name="Villasana D."/>
            <person name="Johnson A."/>
            <person name="Liu J."/>
            <person name="Liyanage D."/>
            <person name="Lorensuhewa L."/>
            <person name="Robinson T."/>
            <person name="Song A."/>
            <person name="Song B.-B."/>
            <person name="Dinh H."/>
            <person name="Thornton R."/>
            <person name="Coyle M."/>
            <person name="Francisco L."/>
            <person name="Jackson L."/>
            <person name="Javaid M."/>
            <person name="Korchina V."/>
            <person name="Kovar C."/>
            <person name="Mata R."/>
            <person name="Mathew T."/>
            <person name="Ngo R."/>
            <person name="Nguyen L."/>
            <person name="Nguyen N."/>
            <person name="Okwuonu G."/>
            <person name="Ongeri F."/>
            <person name="Pham C."/>
            <person name="Simmons D."/>
            <person name="Wilczek-Boney K."/>
            <person name="Hale W."/>
            <person name="Jakkamsetti A."/>
            <person name="Pham P."/>
            <person name="Ruth R."/>
            <person name="San Lucas F."/>
            <person name="Warren J."/>
            <person name="Zhang J."/>
            <person name="Zhao Z."/>
            <person name="Zhou C."/>
            <person name="Zhu D."/>
            <person name="Lee S."/>
            <person name="Bess C."/>
            <person name="Blankenburg K."/>
            <person name="Forbes L."/>
            <person name="Fu Q."/>
            <person name="Gubbala S."/>
            <person name="Hirani K."/>
            <person name="Jayaseelan J.C."/>
            <person name="Lara F."/>
            <person name="Munidasa M."/>
            <person name="Palculict T."/>
            <person name="Patil S."/>
            <person name="Pu L.-L."/>
            <person name="Saada N."/>
            <person name="Tang L."/>
            <person name="Weissenberger G."/>
            <person name="Zhu Y."/>
            <person name="Hemphill L."/>
            <person name="Shang Y."/>
            <person name="Youmans B."/>
            <person name="Ayvaz T."/>
            <person name="Ross M."/>
            <person name="Santibanez J."/>
            <person name="Aqrawi P."/>
            <person name="Gross S."/>
            <person name="Joshi V."/>
            <person name="Fowler G."/>
            <person name="Nazareth L."/>
            <person name="Reid J."/>
            <person name="Worley K."/>
            <person name="Petrosino J."/>
            <person name="Highlander S."/>
            <person name="Gibbs R."/>
        </authorList>
    </citation>
    <scope>NUCLEOTIDE SEQUENCE [LARGE SCALE GENOMIC DNA]</scope>
    <source>
        <strain evidence="1">ATCC 33861</strain>
    </source>
</reference>
<keyword evidence="2" id="KW-1185">Reference proteome</keyword>
<gene>
    <name evidence="1" type="ORF">HMPREF0766_13213</name>
</gene>
<comment type="caution">
    <text evidence="1">The sequence shown here is derived from an EMBL/GenBank/DDBJ whole genome shotgun (WGS) entry which is preliminary data.</text>
</comment>
<dbReference type="OrthoDB" id="1431329at2"/>
<sequence length="184" mass="21308">MRRLFFLFIIMVFICGCTGMPEKFTSSQDAFQYISDRENGFISDTLLPSQVKINVQVLPSVLIQKTNNPTLIKYFNVQFSYQGNELLAQLPSEDYGTYVQLFSFGMDQKIYLIDKNGKSYYPSMINYQPSYKAGRSNDLLVVFDEELPDDDLKLSIDEFGLNLGRLNFSVNKEQLNYKPFIDKF</sequence>
<dbReference type="PROSITE" id="PS51257">
    <property type="entry name" value="PROKAR_LIPOPROTEIN"/>
    <property type="match status" value="1"/>
</dbReference>
<dbReference type="HOGENOM" id="CLU_1467328_0_0_10"/>
<accession>D7VQF9</accession>
<dbReference type="Proteomes" id="UP000006258">
    <property type="component" value="Unassembled WGS sequence"/>
</dbReference>
<evidence type="ECO:0000313" key="2">
    <source>
        <dbReference type="Proteomes" id="UP000006258"/>
    </source>
</evidence>
<evidence type="ECO:0000313" key="1">
    <source>
        <dbReference type="EMBL" id="EFK56010.1"/>
    </source>
</evidence>
<organism evidence="1 2">
    <name type="scientific">Sphingobacterium spiritivorum ATCC 33861</name>
    <dbReference type="NCBI Taxonomy" id="525373"/>
    <lineage>
        <taxon>Bacteria</taxon>
        <taxon>Pseudomonadati</taxon>
        <taxon>Bacteroidota</taxon>
        <taxon>Sphingobacteriia</taxon>
        <taxon>Sphingobacteriales</taxon>
        <taxon>Sphingobacteriaceae</taxon>
        <taxon>Sphingobacterium</taxon>
    </lineage>
</organism>
<dbReference type="AlphaFoldDB" id="D7VQF9"/>
<name>D7VQF9_SPHSI</name>